<comment type="similarity">
    <text evidence="1">Belongs to the peptidase A24 family.</text>
</comment>
<dbReference type="PANTHER" id="PTHR30487">
    <property type="entry name" value="TYPE 4 PREPILIN-LIKE PROTEINS LEADER PEPTIDE-PROCESSING ENZYME"/>
    <property type="match status" value="1"/>
</dbReference>
<keyword evidence="4" id="KW-0378">Hydrolase</keyword>
<feature type="transmembrane region" description="Helical" evidence="2">
    <location>
        <begin position="123"/>
        <end position="145"/>
    </location>
</feature>
<keyword evidence="2" id="KW-0472">Membrane</keyword>
<dbReference type="Pfam" id="PF01478">
    <property type="entry name" value="Peptidase_A24"/>
    <property type="match status" value="1"/>
</dbReference>
<proteinExistence type="inferred from homology"/>
<keyword evidence="5" id="KW-1185">Reference proteome</keyword>
<dbReference type="PANTHER" id="PTHR30487:SF0">
    <property type="entry name" value="PREPILIN LEADER PEPTIDASE_N-METHYLTRANSFERASE-RELATED"/>
    <property type="match status" value="1"/>
</dbReference>
<accession>A0ABU3IBC1</accession>
<comment type="caution">
    <text evidence="4">The sequence shown here is derived from an EMBL/GenBank/DDBJ whole genome shotgun (WGS) entry which is preliminary data.</text>
</comment>
<evidence type="ECO:0000259" key="3">
    <source>
        <dbReference type="Pfam" id="PF01478"/>
    </source>
</evidence>
<dbReference type="Proteomes" id="UP001247542">
    <property type="component" value="Unassembled WGS sequence"/>
</dbReference>
<feature type="transmembrane region" description="Helical" evidence="2">
    <location>
        <begin position="6"/>
        <end position="26"/>
    </location>
</feature>
<dbReference type="EMBL" id="JASXSX010000001">
    <property type="protein sequence ID" value="MDT3767679.1"/>
    <property type="molecule type" value="Genomic_DNA"/>
</dbReference>
<evidence type="ECO:0000313" key="4">
    <source>
        <dbReference type="EMBL" id="MDT3767679.1"/>
    </source>
</evidence>
<keyword evidence="2" id="KW-0812">Transmembrane</keyword>
<organism evidence="4 5">
    <name type="scientific">Gleimia hominis</name>
    <dbReference type="NCBI Taxonomy" id="595468"/>
    <lineage>
        <taxon>Bacteria</taxon>
        <taxon>Bacillati</taxon>
        <taxon>Actinomycetota</taxon>
        <taxon>Actinomycetes</taxon>
        <taxon>Actinomycetales</taxon>
        <taxon>Actinomycetaceae</taxon>
        <taxon>Gleimia</taxon>
    </lineage>
</organism>
<name>A0ABU3IBC1_9ACTO</name>
<gene>
    <name evidence="4" type="ORF">QS713_06330</name>
</gene>
<feature type="transmembrane region" description="Helical" evidence="2">
    <location>
        <begin position="94"/>
        <end position="116"/>
    </location>
</feature>
<evidence type="ECO:0000313" key="5">
    <source>
        <dbReference type="Proteomes" id="UP001247542"/>
    </source>
</evidence>
<feature type="transmembrane region" description="Helical" evidence="2">
    <location>
        <begin position="203"/>
        <end position="223"/>
    </location>
</feature>
<evidence type="ECO:0000256" key="1">
    <source>
        <dbReference type="ARBA" id="ARBA00005801"/>
    </source>
</evidence>
<keyword evidence="2" id="KW-1133">Transmembrane helix</keyword>
<feature type="domain" description="Prepilin type IV endopeptidase peptidase" evidence="3">
    <location>
        <begin position="76"/>
        <end position="186"/>
    </location>
</feature>
<dbReference type="EC" id="3.4.23.43" evidence="4"/>
<dbReference type="InterPro" id="IPR000045">
    <property type="entry name" value="Prepilin_IV_endopep_pep"/>
</dbReference>
<sequence length="225" mass="23307">MSAQIIWYACACALGLAVVIWAGMRGPRLLARYFEPHGLPTPAASHLVYLTALVEAAVLFAGFTDPFLTVTLPLSGVLAMHLLVDGTVKKLPNALTVIGAGLLAVGAVIGVVHAWQDVHLAELLFNVAVGALVWFLPLFVVRSLGGSVGRGDIKLAPLLGAWLGLYSAGTAFGGLVTGFVIGGVYACVLLVARRARLKDTVAFGPAMISGAALIWLMGSGTIASF</sequence>
<evidence type="ECO:0000256" key="2">
    <source>
        <dbReference type="SAM" id="Phobius"/>
    </source>
</evidence>
<protein>
    <submittedName>
        <fullName evidence="4">Prepilin peptidase</fullName>
        <ecNumber evidence="4">3.4.23.43</ecNumber>
    </submittedName>
</protein>
<feature type="transmembrane region" description="Helical" evidence="2">
    <location>
        <begin position="165"/>
        <end position="191"/>
    </location>
</feature>
<dbReference type="RefSeq" id="WP_313273457.1">
    <property type="nucleotide sequence ID" value="NZ_JASXSX010000001.1"/>
</dbReference>
<dbReference type="GO" id="GO:0004190">
    <property type="term" value="F:aspartic-type endopeptidase activity"/>
    <property type="evidence" value="ECO:0007669"/>
    <property type="project" value="UniProtKB-EC"/>
</dbReference>
<dbReference type="InterPro" id="IPR050882">
    <property type="entry name" value="Prepilin_peptidase/N-MTase"/>
</dbReference>
<feature type="transmembrane region" description="Helical" evidence="2">
    <location>
        <begin position="47"/>
        <end position="74"/>
    </location>
</feature>
<reference evidence="4 5" key="1">
    <citation type="submission" date="2023-06" db="EMBL/GenBank/DDBJ databases">
        <title>Draft genome sequence of Gleimia hominis type strain CCUG 57540T.</title>
        <authorList>
            <person name="Salva-Serra F."/>
            <person name="Cardew S."/>
            <person name="Jensie Markopoulos S."/>
            <person name="Ohlen M."/>
            <person name="Inganas E."/>
            <person name="Svensson-Stadler L."/>
            <person name="Moore E.R.B."/>
        </authorList>
    </citation>
    <scope>NUCLEOTIDE SEQUENCE [LARGE SCALE GENOMIC DNA]</scope>
    <source>
        <strain evidence="4 5">CCUG 57540</strain>
    </source>
</reference>